<evidence type="ECO:0000313" key="9">
    <source>
        <dbReference type="Proteomes" id="UP000326396"/>
    </source>
</evidence>
<name>A0A5N6MA87_9ASTR</name>
<dbReference type="PROSITE" id="PS50942">
    <property type="entry name" value="ENTH"/>
    <property type="match status" value="1"/>
</dbReference>
<comment type="caution">
    <text evidence="8">The sequence shown here is derived from an EMBL/GenBank/DDBJ whole genome shotgun (WGS) entry which is preliminary data.</text>
</comment>
<feature type="compositionally biased region" description="Low complexity" evidence="6">
    <location>
        <begin position="295"/>
        <end position="316"/>
    </location>
</feature>
<evidence type="ECO:0000256" key="1">
    <source>
        <dbReference type="ARBA" id="ARBA00004132"/>
    </source>
</evidence>
<evidence type="ECO:0000313" key="8">
    <source>
        <dbReference type="EMBL" id="KAD3337101.1"/>
    </source>
</evidence>
<feature type="compositionally biased region" description="Polar residues" evidence="6">
    <location>
        <begin position="469"/>
        <end position="488"/>
    </location>
</feature>
<comment type="subcellular location">
    <subcellularLocation>
        <location evidence="1">Cytoplasmic vesicle</location>
        <location evidence="1">Clathrin-coated vesicle</location>
    </subcellularLocation>
    <subcellularLocation>
        <location evidence="2">Golgi apparatus</location>
    </subcellularLocation>
</comment>
<sequence length="759" mass="81398">MKKAFDQTVRDIKRGVNKKVLKVPSIEQKVLDATSNELWGPHGSLLADIAVASRNYHEYQMIMSIIRKRMNDTGKNWRHVYKALTVLEYLVANGSERVIDEIREHPYQMTSLSDFQYLDHNGRDQGNNVRKKSQSLVALVNDKEKIQEVRQKAAANWEKFHNTSGSAKYRPGSYPGAGGYDDDRYEGRYGSRDDERNGDGYGYRDDEYRGRRSVDGDSYSRRSRSSDKDREQAYEDGQYSSRYMYILCFLWFEQKSPEQNLGAPPSYEDVVAGGRSPINNERDAETKPVSPPPVTTSCETTVSSSPLTAPAVASPPVAATPQAAMTLNNETNGFDEFDPRGSFAAAAATPTTGGTETDQFVSPLDPLSLNLLALVPVTIPVSEADALANLNPPGPNQPFDNPFDDGPFRAVSSTDGFSAPPQSASASSLSVEPPQSAVPIPNSANASGYGGVFDQNIDILADLLPPSGPSQSDFSSQPNQTSFQSSFPGQPGQPSFHGGQPTLNQDSQPLPQPGFPPQGGQFMPQPGLPAHGDQTTGFADFPSQMGSAYPGSNGQPANQGNFYGGVEPHGSSVPVQPVAQVTTTSSFYQQPQSGSTLNASTGALVLIPQEPAKFETKSTVWADTLNRGLVNLNIDGSKTNALSDIGVDFNALNRKEKRMEKPSATAVTSSTNMGKAMGSGSGIGRAGALRPQPNPMMGPGMAAPGASPGYGAGYRGMNQPMGQFHVLPTSAGYLPPGTYNPMMGHDGGNYGQQPYGGYR</sequence>
<feature type="compositionally biased region" description="Low complexity" evidence="6">
    <location>
        <begin position="518"/>
        <end position="529"/>
    </location>
</feature>
<dbReference type="GO" id="GO:0030276">
    <property type="term" value="F:clathrin binding"/>
    <property type="evidence" value="ECO:0007669"/>
    <property type="project" value="TreeGrafter"/>
</dbReference>
<evidence type="ECO:0000259" key="7">
    <source>
        <dbReference type="PROSITE" id="PS50942"/>
    </source>
</evidence>
<feature type="region of interest" description="Disordered" evidence="6">
    <location>
        <begin position="461"/>
        <end position="573"/>
    </location>
</feature>
<organism evidence="8 9">
    <name type="scientific">Mikania micrantha</name>
    <name type="common">bitter vine</name>
    <dbReference type="NCBI Taxonomy" id="192012"/>
    <lineage>
        <taxon>Eukaryota</taxon>
        <taxon>Viridiplantae</taxon>
        <taxon>Streptophyta</taxon>
        <taxon>Embryophyta</taxon>
        <taxon>Tracheophyta</taxon>
        <taxon>Spermatophyta</taxon>
        <taxon>Magnoliopsida</taxon>
        <taxon>eudicotyledons</taxon>
        <taxon>Gunneridae</taxon>
        <taxon>Pentapetalae</taxon>
        <taxon>asterids</taxon>
        <taxon>campanulids</taxon>
        <taxon>Asterales</taxon>
        <taxon>Asteraceae</taxon>
        <taxon>Asteroideae</taxon>
        <taxon>Heliantheae alliance</taxon>
        <taxon>Eupatorieae</taxon>
        <taxon>Mikania</taxon>
    </lineage>
</organism>
<feature type="compositionally biased region" description="Polar residues" evidence="6">
    <location>
        <begin position="544"/>
        <end position="561"/>
    </location>
</feature>
<protein>
    <recommendedName>
        <fullName evidence="7">ENTH domain-containing protein</fullName>
    </recommendedName>
</protein>
<dbReference type="GO" id="GO:0006897">
    <property type="term" value="P:endocytosis"/>
    <property type="evidence" value="ECO:0007669"/>
    <property type="project" value="TreeGrafter"/>
</dbReference>
<dbReference type="Gene3D" id="1.25.40.90">
    <property type="match status" value="1"/>
</dbReference>
<dbReference type="InterPro" id="IPR013809">
    <property type="entry name" value="ENTH"/>
</dbReference>
<feature type="region of interest" description="Disordered" evidence="6">
    <location>
        <begin position="259"/>
        <end position="316"/>
    </location>
</feature>
<dbReference type="GO" id="GO:0005886">
    <property type="term" value="C:plasma membrane"/>
    <property type="evidence" value="ECO:0007669"/>
    <property type="project" value="TreeGrafter"/>
</dbReference>
<dbReference type="GO" id="GO:0030125">
    <property type="term" value="C:clathrin vesicle coat"/>
    <property type="evidence" value="ECO:0007669"/>
    <property type="project" value="TreeGrafter"/>
</dbReference>
<keyword evidence="5" id="KW-0968">Cytoplasmic vesicle</keyword>
<comment type="similarity">
    <text evidence="3">Belongs to the epsin family.</text>
</comment>
<feature type="compositionally biased region" description="Basic and acidic residues" evidence="6">
    <location>
        <begin position="181"/>
        <end position="233"/>
    </location>
</feature>
<dbReference type="GO" id="GO:0005543">
    <property type="term" value="F:phospholipid binding"/>
    <property type="evidence" value="ECO:0007669"/>
    <property type="project" value="TreeGrafter"/>
</dbReference>
<dbReference type="SMART" id="SM00273">
    <property type="entry name" value="ENTH"/>
    <property type="match status" value="1"/>
</dbReference>
<reference evidence="8 9" key="1">
    <citation type="submission" date="2019-05" db="EMBL/GenBank/DDBJ databases">
        <title>Mikania micrantha, genome provides insights into the molecular mechanism of rapid growth.</title>
        <authorList>
            <person name="Liu B."/>
        </authorList>
    </citation>
    <scope>NUCLEOTIDE SEQUENCE [LARGE SCALE GENOMIC DNA]</scope>
    <source>
        <strain evidence="8">NLD-2019</strain>
        <tissue evidence="8">Leaf</tissue>
    </source>
</reference>
<dbReference type="EMBL" id="SZYD01000016">
    <property type="protein sequence ID" value="KAD3337101.1"/>
    <property type="molecule type" value="Genomic_DNA"/>
</dbReference>
<keyword evidence="4" id="KW-0333">Golgi apparatus</keyword>
<feature type="domain" description="ENTH" evidence="7">
    <location>
        <begin position="18"/>
        <end position="150"/>
    </location>
</feature>
<feature type="region of interest" description="Disordered" evidence="6">
    <location>
        <begin position="388"/>
        <end position="443"/>
    </location>
</feature>
<feature type="region of interest" description="Disordered" evidence="6">
    <location>
        <begin position="165"/>
        <end position="234"/>
    </location>
</feature>
<dbReference type="OrthoDB" id="4033880at2759"/>
<evidence type="ECO:0000256" key="5">
    <source>
        <dbReference type="ARBA" id="ARBA00023329"/>
    </source>
</evidence>
<dbReference type="AlphaFoldDB" id="A0A5N6MA87"/>
<evidence type="ECO:0000256" key="6">
    <source>
        <dbReference type="SAM" id="MobiDB-lite"/>
    </source>
</evidence>
<evidence type="ECO:0000256" key="4">
    <source>
        <dbReference type="ARBA" id="ARBA00023034"/>
    </source>
</evidence>
<dbReference type="GO" id="GO:0005794">
    <property type="term" value="C:Golgi apparatus"/>
    <property type="evidence" value="ECO:0007669"/>
    <property type="project" value="UniProtKB-SubCell"/>
</dbReference>
<dbReference type="PANTHER" id="PTHR12276">
    <property type="entry name" value="EPSIN/ENT-RELATED"/>
    <property type="match status" value="1"/>
</dbReference>
<evidence type="ECO:0000256" key="2">
    <source>
        <dbReference type="ARBA" id="ARBA00004555"/>
    </source>
</evidence>
<feature type="compositionally biased region" description="Low complexity" evidence="6">
    <location>
        <begin position="418"/>
        <end position="434"/>
    </location>
</feature>
<dbReference type="Pfam" id="PF01417">
    <property type="entry name" value="ENTH"/>
    <property type="match status" value="1"/>
</dbReference>
<dbReference type="PANTHER" id="PTHR12276:SF121">
    <property type="entry name" value="ENTH DOMAIN-CONTAINING PROTEIN"/>
    <property type="match status" value="1"/>
</dbReference>
<dbReference type="InterPro" id="IPR008942">
    <property type="entry name" value="ENTH_VHS"/>
</dbReference>
<proteinExistence type="inferred from homology"/>
<accession>A0A5N6MA87</accession>
<keyword evidence="9" id="KW-1185">Reference proteome</keyword>
<dbReference type="FunFam" id="1.25.40.90:FF:000006">
    <property type="entry name" value="Clathrin interactor 1"/>
    <property type="match status" value="1"/>
</dbReference>
<dbReference type="CDD" id="cd03571">
    <property type="entry name" value="ENTH"/>
    <property type="match status" value="1"/>
</dbReference>
<dbReference type="Proteomes" id="UP000326396">
    <property type="component" value="Linkage Group LG6"/>
</dbReference>
<feature type="region of interest" description="Disordered" evidence="6">
    <location>
        <begin position="657"/>
        <end position="681"/>
    </location>
</feature>
<dbReference type="GO" id="GO:0005768">
    <property type="term" value="C:endosome"/>
    <property type="evidence" value="ECO:0007669"/>
    <property type="project" value="TreeGrafter"/>
</dbReference>
<gene>
    <name evidence="8" type="ORF">E3N88_32621</name>
</gene>
<evidence type="ECO:0000256" key="3">
    <source>
        <dbReference type="ARBA" id="ARBA00010130"/>
    </source>
</evidence>
<dbReference type="SUPFAM" id="SSF48464">
    <property type="entry name" value="ENTH/VHS domain"/>
    <property type="match status" value="1"/>
</dbReference>